<dbReference type="PROSITE" id="PS51257">
    <property type="entry name" value="PROKAR_LIPOPROTEIN"/>
    <property type="match status" value="1"/>
</dbReference>
<dbReference type="RefSeq" id="WP_037443359.1">
    <property type="nucleotide sequence ID" value="NZ_JNFF01000103.1"/>
</dbReference>
<comment type="caution">
    <text evidence="1">The sequence shown here is derived from an EMBL/GenBank/DDBJ whole genome shotgun (WGS) entry which is preliminary data.</text>
</comment>
<keyword evidence="2" id="KW-1185">Reference proteome</keyword>
<sequence>MKKLIIAASIVGIMFSCSQPVDYKAERDQVMKTHDLVMADHGIVVKNQMAIDSLLQNLGALKQRFPTLDIAREKVLMEEKVARLKAAEELMNDWMHQFEPDIEQKSNEEAAAYFKAENIKINRIDSLYKAEISASNSYLSAFRE</sequence>
<dbReference type="EMBL" id="JNFF01000103">
    <property type="protein sequence ID" value="KEQ28820.1"/>
    <property type="molecule type" value="Genomic_DNA"/>
</dbReference>
<evidence type="ECO:0008006" key="3">
    <source>
        <dbReference type="Google" id="ProtNLM"/>
    </source>
</evidence>
<name>A0A081PDP7_9SPHI</name>
<dbReference type="eggNOG" id="ENOG5030Y0Y">
    <property type="taxonomic scope" value="Bacteria"/>
</dbReference>
<organism evidence="1 2">
    <name type="scientific">Pedobacter antarcticus 4BY</name>
    <dbReference type="NCBI Taxonomy" id="1358423"/>
    <lineage>
        <taxon>Bacteria</taxon>
        <taxon>Pseudomonadati</taxon>
        <taxon>Bacteroidota</taxon>
        <taxon>Sphingobacteriia</taxon>
        <taxon>Sphingobacteriales</taxon>
        <taxon>Sphingobacteriaceae</taxon>
        <taxon>Pedobacter</taxon>
    </lineage>
</organism>
<dbReference type="Proteomes" id="UP000028007">
    <property type="component" value="Unassembled WGS sequence"/>
</dbReference>
<accession>A0A081PDP7</accession>
<evidence type="ECO:0000313" key="1">
    <source>
        <dbReference type="EMBL" id="KEQ28820.1"/>
    </source>
</evidence>
<proteinExistence type="predicted"/>
<reference evidence="1 2" key="1">
    <citation type="journal article" date="1992" name="Int. J. Syst. Bacteriol.">
        <title>Sphingobacterium antarcticus sp. nov. a Psychrotrophic Bacterium from the Soils of Schirmacher Oasis, Antarctica.</title>
        <authorList>
            <person name="Shivaji S."/>
            <person name="Ray M.K."/>
            <person name="Rao N.S."/>
            <person name="Saiserr L."/>
            <person name="Jagannadham M.V."/>
            <person name="Kumar G.S."/>
            <person name="Reddy G."/>
            <person name="Bhargava P.M."/>
        </authorList>
    </citation>
    <scope>NUCLEOTIDE SEQUENCE [LARGE SCALE GENOMIC DNA]</scope>
    <source>
        <strain evidence="1 2">4BY</strain>
    </source>
</reference>
<gene>
    <name evidence="1" type="ORF">N180_18430</name>
</gene>
<protein>
    <recommendedName>
        <fullName evidence="3">Viral A-type inclusion protein</fullName>
    </recommendedName>
</protein>
<evidence type="ECO:0000313" key="2">
    <source>
        <dbReference type="Proteomes" id="UP000028007"/>
    </source>
</evidence>
<dbReference type="OrthoDB" id="1436925at2"/>
<dbReference type="AlphaFoldDB" id="A0A081PDP7"/>